<keyword evidence="2" id="KW-1185">Reference proteome</keyword>
<sequence>MPYRMGSLSLHPTGVHALLDGQFKSAALMGPFTIKRRLYVCSTQWLMHNRTGCSMNNNNFSSGRPLETANNQWQTRHCLVSAEPTEIERAICGQSAWPNDGVLVHIFEDE</sequence>
<evidence type="ECO:0000313" key="1">
    <source>
        <dbReference type="EMBL" id="GFO18669.1"/>
    </source>
</evidence>
<evidence type="ECO:0000313" key="2">
    <source>
        <dbReference type="Proteomes" id="UP000735302"/>
    </source>
</evidence>
<organism evidence="1 2">
    <name type="scientific">Plakobranchus ocellatus</name>
    <dbReference type="NCBI Taxonomy" id="259542"/>
    <lineage>
        <taxon>Eukaryota</taxon>
        <taxon>Metazoa</taxon>
        <taxon>Spiralia</taxon>
        <taxon>Lophotrochozoa</taxon>
        <taxon>Mollusca</taxon>
        <taxon>Gastropoda</taxon>
        <taxon>Heterobranchia</taxon>
        <taxon>Euthyneura</taxon>
        <taxon>Panpulmonata</taxon>
        <taxon>Sacoglossa</taxon>
        <taxon>Placobranchoidea</taxon>
        <taxon>Plakobranchidae</taxon>
        <taxon>Plakobranchus</taxon>
    </lineage>
</organism>
<protein>
    <submittedName>
        <fullName evidence="1">Uncharacterized protein</fullName>
    </submittedName>
</protein>
<reference evidence="1 2" key="1">
    <citation type="journal article" date="2021" name="Elife">
        <title>Chloroplast acquisition without the gene transfer in kleptoplastic sea slugs, Plakobranchus ocellatus.</title>
        <authorList>
            <person name="Maeda T."/>
            <person name="Takahashi S."/>
            <person name="Yoshida T."/>
            <person name="Shimamura S."/>
            <person name="Takaki Y."/>
            <person name="Nagai Y."/>
            <person name="Toyoda A."/>
            <person name="Suzuki Y."/>
            <person name="Arimoto A."/>
            <person name="Ishii H."/>
            <person name="Satoh N."/>
            <person name="Nishiyama T."/>
            <person name="Hasebe M."/>
            <person name="Maruyama T."/>
            <person name="Minagawa J."/>
            <person name="Obokata J."/>
            <person name="Shigenobu S."/>
        </authorList>
    </citation>
    <scope>NUCLEOTIDE SEQUENCE [LARGE SCALE GENOMIC DNA]</scope>
</reference>
<gene>
    <name evidence="1" type="ORF">PoB_004517400</name>
</gene>
<dbReference type="AlphaFoldDB" id="A0AAV4BIG7"/>
<comment type="caution">
    <text evidence="1">The sequence shown here is derived from an EMBL/GenBank/DDBJ whole genome shotgun (WGS) entry which is preliminary data.</text>
</comment>
<dbReference type="Proteomes" id="UP000735302">
    <property type="component" value="Unassembled WGS sequence"/>
</dbReference>
<accession>A0AAV4BIG7</accession>
<name>A0AAV4BIG7_9GAST</name>
<dbReference type="EMBL" id="BLXT01004970">
    <property type="protein sequence ID" value="GFO18669.1"/>
    <property type="molecule type" value="Genomic_DNA"/>
</dbReference>
<proteinExistence type="predicted"/>